<gene>
    <name evidence="2" type="ORF">C2L97_19570</name>
</gene>
<sequence length="921" mass="99027">MTVPPCPRGYGRGARIRACGQIFVSGRLLPGEATHDPPLFRAPRSIPTMKVSRSASSPSSPSAADGPSGLREHGEPSSGSQQHAASGQLASLADLNQARRAALKRPLGDDGAGGSGEPAAKRPRHSVTFVMSCSGKEPSRRPLVRQPVTDPDQRRVNQQIRSNQAAFAKRQLIAKLPVARLLQGELAAEIGRHLPPGDQRRLDAVLPRSAEARYAHARGLPPALAGVYLNRDREALMLATADTDTHGAPLSADALLDRAGWLLQAGTRAAATPGVNATNRIRDAMDEAEARLLETFDRAGPQARAEAVRHLIASCAHGTLDDALRFAQTALSPQRFHALPSAEQPGALAALVEHLDIVEEMEWDRTAAIEDGEMRQGREAELEDQRFKGMSATMPLLLDAARRIGQVPSDAAGLTVRSVVSLVDRQVPDAATQRAALDLLDTQLPHLQGDDRSAAIERLASILSHFEQPEQQWRVLDMLSRRAPGTPPSGDRLSHLNPAARVGVINAVFHQLAEVADDGVRSGVLTLLDNQLEPGRLGHFPDEALQSILTDAVMLDVPANSRQRLLALVERTLDALPGERIAQPLRQMFRRAVQPPVADLPELEQQAWAGLNQRMQQAWLRLLPRLPAAPRADLLAFTVTVAPQMLSVALSKLVAGAPDTHRTMLAGIVEPQREFLASLVVHAWMQAAGPMPALTHQIVSAQPPAQQATAAASLAATFAWAASAVSAELREAAAPAMEAAAMGVFSAVPVDQLVPTLAACIRRDEFPLLPAVASLHLRNLHLADEARVLAALTHALSGDAPRTRELALAFVEARLAACVSGQPDGFARLARQVPIDEAHTWAMQLQAELDEELALQLATQPHAEMLHTRVERMDAGTNDMLELRLAANAGPSLARIDTHRRHAMARAMLDALHARFADPHD</sequence>
<organism evidence="2">
    <name type="scientific">Ralstonia solanacearum</name>
    <name type="common">Pseudomonas solanacearum</name>
    <dbReference type="NCBI Taxonomy" id="305"/>
    <lineage>
        <taxon>Bacteria</taxon>
        <taxon>Pseudomonadati</taxon>
        <taxon>Pseudomonadota</taxon>
        <taxon>Betaproteobacteria</taxon>
        <taxon>Burkholderiales</taxon>
        <taxon>Burkholderiaceae</taxon>
        <taxon>Ralstonia</taxon>
        <taxon>Ralstonia solanacearum species complex</taxon>
    </lineage>
</organism>
<geneLocation type="plasmid" evidence="2">
    <name>unnamed</name>
</geneLocation>
<dbReference type="EMBL" id="CP026093">
    <property type="protein sequence ID" value="AYB58194.1"/>
    <property type="molecule type" value="Genomic_DNA"/>
</dbReference>
<proteinExistence type="predicted"/>
<protein>
    <submittedName>
        <fullName evidence="2">Type III effector protein</fullName>
    </submittedName>
</protein>
<evidence type="ECO:0000256" key="1">
    <source>
        <dbReference type="SAM" id="MobiDB-lite"/>
    </source>
</evidence>
<evidence type="ECO:0000313" key="2">
    <source>
        <dbReference type="EMBL" id="AYB58194.1"/>
    </source>
</evidence>
<keyword evidence="2" id="KW-0614">Plasmid</keyword>
<feature type="region of interest" description="Disordered" evidence="1">
    <location>
        <begin position="104"/>
        <end position="155"/>
    </location>
</feature>
<reference evidence="2" key="1">
    <citation type="submission" date="2018-01" db="EMBL/GenBank/DDBJ databases">
        <title>Complete Genome Sequence of three strains from Ralstonia solanacearum ecotype Moko sequevar IIA-53 from Brazil.</title>
        <authorList>
            <person name="Silva J.R."/>
            <person name="Albuquerque G.M.R."/>
            <person name="Pais A.K.L."/>
            <person name="Silva A.M.F."/>
            <person name="Boiteux M.E.N.F."/>
            <person name="Souza E.B."/>
            <person name="Mariano R.L.R."/>
        </authorList>
    </citation>
    <scope>NUCLEOTIDE SEQUENCE [LARGE SCALE GENOMIC DNA]</scope>
    <source>
        <strain evidence="2">SFC</strain>
        <plasmid evidence="2">unnamed</plasmid>
    </source>
</reference>
<feature type="compositionally biased region" description="Low complexity" evidence="1">
    <location>
        <begin position="52"/>
        <end position="68"/>
    </location>
</feature>
<accession>A0A809DZS2</accession>
<feature type="region of interest" description="Disordered" evidence="1">
    <location>
        <begin position="30"/>
        <end position="88"/>
    </location>
</feature>
<name>A0A809DZS2_RALSL</name>
<feature type="compositionally biased region" description="Low complexity" evidence="1">
    <location>
        <begin position="77"/>
        <end position="88"/>
    </location>
</feature>
<dbReference type="AlphaFoldDB" id="A0A809DZS2"/>